<sequence>MLVLLSWVATVIACAVHLALVVLLLALQNLKQSGILTASLPGGDQVGHIDTAFALRNLSLGLDSACLGIGDRVQCADLQQLLPEIAKLPRLSDLKPVLDAVQKLNAQTILKVDILLTLLCVAAFVLTWVAARHSRFGTKFGIVLAITLVALAPSVVLLLIFNGAIGAVAHAGLSVQPGVADNLGIGAMVSAVLMVIAPARMILLS</sequence>
<accession>A0A9P9W7E2</accession>
<dbReference type="Proteomes" id="UP000829685">
    <property type="component" value="Unassembled WGS sequence"/>
</dbReference>
<comment type="caution">
    <text evidence="2">The sequence shown here is derived from an EMBL/GenBank/DDBJ whole genome shotgun (WGS) entry which is preliminary data.</text>
</comment>
<feature type="transmembrane region" description="Helical" evidence="1">
    <location>
        <begin position="183"/>
        <end position="203"/>
    </location>
</feature>
<dbReference type="EMBL" id="JAFIMR010000204">
    <property type="protein sequence ID" value="KAI1845094.1"/>
    <property type="molecule type" value="Genomic_DNA"/>
</dbReference>
<feature type="transmembrane region" description="Helical" evidence="1">
    <location>
        <begin position="6"/>
        <end position="27"/>
    </location>
</feature>
<gene>
    <name evidence="2" type="ORF">JX265_014095</name>
</gene>
<keyword evidence="3" id="KW-1185">Reference proteome</keyword>
<proteinExistence type="predicted"/>
<feature type="transmembrane region" description="Helical" evidence="1">
    <location>
        <begin position="142"/>
        <end position="171"/>
    </location>
</feature>
<evidence type="ECO:0000313" key="2">
    <source>
        <dbReference type="EMBL" id="KAI1845094.1"/>
    </source>
</evidence>
<keyword evidence="1" id="KW-0812">Transmembrane</keyword>
<keyword evidence="1" id="KW-0472">Membrane</keyword>
<protein>
    <submittedName>
        <fullName evidence="2">Uncharacterized protein</fullName>
    </submittedName>
</protein>
<evidence type="ECO:0000256" key="1">
    <source>
        <dbReference type="SAM" id="Phobius"/>
    </source>
</evidence>
<reference evidence="2" key="1">
    <citation type="submission" date="2021-03" db="EMBL/GenBank/DDBJ databases">
        <title>Revisited historic fungal species revealed as producer of novel bioactive compounds through whole genome sequencing and comparative genomics.</title>
        <authorList>
            <person name="Vignolle G.A."/>
            <person name="Hochenegger N."/>
            <person name="Mach R.L."/>
            <person name="Mach-Aigner A.R."/>
            <person name="Javad Rahimi M."/>
            <person name="Salim K.A."/>
            <person name="Chan C.M."/>
            <person name="Lim L.B.L."/>
            <person name="Cai F."/>
            <person name="Druzhinina I.S."/>
            <person name="U'Ren J.M."/>
            <person name="Derntl C."/>
        </authorList>
    </citation>
    <scope>NUCLEOTIDE SEQUENCE</scope>
    <source>
        <strain evidence="2">TUCIM 5799</strain>
    </source>
</reference>
<name>A0A9P9W7E2_9PEZI</name>
<feature type="transmembrane region" description="Helical" evidence="1">
    <location>
        <begin position="112"/>
        <end position="130"/>
    </location>
</feature>
<dbReference type="AlphaFoldDB" id="A0A9P9W7E2"/>
<organism evidence="2 3">
    <name type="scientific">Neoarthrinium moseri</name>
    <dbReference type="NCBI Taxonomy" id="1658444"/>
    <lineage>
        <taxon>Eukaryota</taxon>
        <taxon>Fungi</taxon>
        <taxon>Dikarya</taxon>
        <taxon>Ascomycota</taxon>
        <taxon>Pezizomycotina</taxon>
        <taxon>Sordariomycetes</taxon>
        <taxon>Xylariomycetidae</taxon>
        <taxon>Amphisphaeriales</taxon>
        <taxon>Apiosporaceae</taxon>
        <taxon>Neoarthrinium</taxon>
    </lineage>
</organism>
<keyword evidence="1" id="KW-1133">Transmembrane helix</keyword>
<evidence type="ECO:0000313" key="3">
    <source>
        <dbReference type="Proteomes" id="UP000829685"/>
    </source>
</evidence>